<dbReference type="InterPro" id="IPR052905">
    <property type="entry name" value="LD-transpeptidase_YkuD-like"/>
</dbReference>
<evidence type="ECO:0000256" key="8">
    <source>
        <dbReference type="SAM" id="SignalP"/>
    </source>
</evidence>
<comment type="pathway">
    <text evidence="1">Cell wall biogenesis; peptidoglycan biosynthesis.</text>
</comment>
<dbReference type="RefSeq" id="WP_069442387.1">
    <property type="nucleotide sequence ID" value="NZ_LPWF01000029.1"/>
</dbReference>
<comment type="similarity">
    <text evidence="2">Belongs to the YkuD family.</text>
</comment>
<dbReference type="InterPro" id="IPR005490">
    <property type="entry name" value="LD_TPept_cat_dom"/>
</dbReference>
<feature type="region of interest" description="Disordered" evidence="7">
    <location>
        <begin position="524"/>
        <end position="561"/>
    </location>
</feature>
<keyword evidence="5" id="KW-0573">Peptidoglycan synthesis</keyword>
<keyword evidence="8" id="KW-0732">Signal</keyword>
<evidence type="ECO:0000256" key="3">
    <source>
        <dbReference type="ARBA" id="ARBA00022679"/>
    </source>
</evidence>
<dbReference type="GO" id="GO:0009252">
    <property type="term" value="P:peptidoglycan biosynthetic process"/>
    <property type="evidence" value="ECO:0007669"/>
    <property type="project" value="UniProtKB-UniPathway"/>
</dbReference>
<dbReference type="STRING" id="1774969.AUC69_15025"/>
<keyword evidence="3" id="KW-0808">Transferase</keyword>
<dbReference type="UniPathway" id="UPA00219"/>
<dbReference type="PANTHER" id="PTHR41533:SF2">
    <property type="entry name" value="BLR7131 PROTEIN"/>
    <property type="match status" value="1"/>
</dbReference>
<dbReference type="AlphaFoldDB" id="A0A1E3VSE9"/>
<evidence type="ECO:0000256" key="5">
    <source>
        <dbReference type="ARBA" id="ARBA00022984"/>
    </source>
</evidence>
<evidence type="ECO:0000256" key="2">
    <source>
        <dbReference type="ARBA" id="ARBA00005992"/>
    </source>
</evidence>
<dbReference type="SUPFAM" id="SSF141523">
    <property type="entry name" value="L,D-transpeptidase catalytic domain-like"/>
    <property type="match status" value="1"/>
</dbReference>
<dbReference type="EMBL" id="LPWF01000029">
    <property type="protein sequence ID" value="ODR96458.1"/>
    <property type="molecule type" value="Genomic_DNA"/>
</dbReference>
<evidence type="ECO:0000259" key="9">
    <source>
        <dbReference type="Pfam" id="PF03734"/>
    </source>
</evidence>
<keyword evidence="4" id="KW-0133">Cell shape</keyword>
<feature type="compositionally biased region" description="Pro residues" evidence="7">
    <location>
        <begin position="75"/>
        <end position="87"/>
    </location>
</feature>
<feature type="compositionally biased region" description="Low complexity" evidence="7">
    <location>
        <begin position="532"/>
        <end position="543"/>
    </location>
</feature>
<name>A0A1E3VSE9_9HYPH</name>
<dbReference type="GO" id="GO:0016740">
    <property type="term" value="F:transferase activity"/>
    <property type="evidence" value="ECO:0007669"/>
    <property type="project" value="UniProtKB-KW"/>
</dbReference>
<dbReference type="GO" id="GO:0008360">
    <property type="term" value="P:regulation of cell shape"/>
    <property type="evidence" value="ECO:0007669"/>
    <property type="project" value="UniProtKB-KW"/>
</dbReference>
<dbReference type="Proteomes" id="UP000094472">
    <property type="component" value="Unassembled WGS sequence"/>
</dbReference>
<dbReference type="OrthoDB" id="9778545at2"/>
<evidence type="ECO:0000256" key="1">
    <source>
        <dbReference type="ARBA" id="ARBA00004752"/>
    </source>
</evidence>
<evidence type="ECO:0000256" key="4">
    <source>
        <dbReference type="ARBA" id="ARBA00022960"/>
    </source>
</evidence>
<evidence type="ECO:0000313" key="11">
    <source>
        <dbReference type="EMBL" id="ODR96458.1"/>
    </source>
</evidence>
<dbReference type="GO" id="GO:0071555">
    <property type="term" value="P:cell wall organization"/>
    <property type="evidence" value="ECO:0007669"/>
    <property type="project" value="UniProtKB-KW"/>
</dbReference>
<feature type="compositionally biased region" description="Low complexity" evidence="7">
    <location>
        <begin position="58"/>
        <end position="74"/>
    </location>
</feature>
<feature type="chain" id="PRO_5009138573" evidence="8">
    <location>
        <begin position="28"/>
        <end position="561"/>
    </location>
</feature>
<evidence type="ECO:0000313" key="12">
    <source>
        <dbReference type="Proteomes" id="UP000094472"/>
    </source>
</evidence>
<feature type="domain" description="L,D-TPase catalytic" evidence="9">
    <location>
        <begin position="288"/>
        <end position="452"/>
    </location>
</feature>
<dbReference type="Pfam" id="PF20142">
    <property type="entry name" value="Scaffold"/>
    <property type="match status" value="1"/>
</dbReference>
<feature type="compositionally biased region" description="Low complexity" evidence="7">
    <location>
        <begin position="552"/>
        <end position="561"/>
    </location>
</feature>
<feature type="domain" description="L,D-transpeptidase scaffold" evidence="10">
    <location>
        <begin position="115"/>
        <end position="249"/>
    </location>
</feature>
<protein>
    <submittedName>
        <fullName evidence="11">Uncharacterized protein</fullName>
    </submittedName>
</protein>
<evidence type="ECO:0000259" key="10">
    <source>
        <dbReference type="Pfam" id="PF20142"/>
    </source>
</evidence>
<feature type="signal peptide" evidence="8">
    <location>
        <begin position="1"/>
        <end position="27"/>
    </location>
</feature>
<reference evidence="11 12" key="1">
    <citation type="journal article" date="2016" name="Environ. Microbiol.">
        <title>New Methyloceanibacter diversity from North Sea sediments includes methanotroph containing solely the soluble methane monooxygenase.</title>
        <authorList>
            <person name="Vekeman B."/>
            <person name="Kerckhof F.M."/>
            <person name="Cremers G."/>
            <person name="de Vos P."/>
            <person name="Vandamme P."/>
            <person name="Boon N."/>
            <person name="Op den Camp H.J."/>
            <person name="Heylen K."/>
        </authorList>
    </citation>
    <scope>NUCLEOTIDE SEQUENCE [LARGE SCALE GENOMIC DNA]</scope>
    <source>
        <strain evidence="11 12">R-67175</strain>
    </source>
</reference>
<dbReference type="Pfam" id="PF03734">
    <property type="entry name" value="YkuD"/>
    <property type="match status" value="1"/>
</dbReference>
<evidence type="ECO:0000256" key="7">
    <source>
        <dbReference type="SAM" id="MobiDB-lite"/>
    </source>
</evidence>
<dbReference type="InterPro" id="IPR045380">
    <property type="entry name" value="LD_TPept_scaffold_dom"/>
</dbReference>
<comment type="caution">
    <text evidence="11">The sequence shown here is derived from an EMBL/GenBank/DDBJ whole genome shotgun (WGS) entry which is preliminary data.</text>
</comment>
<keyword evidence="6" id="KW-0961">Cell wall biogenesis/degradation</keyword>
<accession>A0A1E3VSE9</accession>
<keyword evidence="12" id="KW-1185">Reference proteome</keyword>
<organism evidence="11 12">
    <name type="scientific">Methyloceanibacter superfactus</name>
    <dbReference type="NCBI Taxonomy" id="1774969"/>
    <lineage>
        <taxon>Bacteria</taxon>
        <taxon>Pseudomonadati</taxon>
        <taxon>Pseudomonadota</taxon>
        <taxon>Alphaproteobacteria</taxon>
        <taxon>Hyphomicrobiales</taxon>
        <taxon>Hyphomicrobiaceae</taxon>
        <taxon>Methyloceanibacter</taxon>
    </lineage>
</organism>
<sequence length="561" mass="61086">MRRGFLIAGLCCLVQALSLAAMGPVRAEAEATPNVAPSAEAASPPGQAGTQSETMAGPDAAATPESPATTETPATEPPPVAVADAPPPHPIVAIIREKLASPDIGKGAEADDVAALRDFYEAWNDAPLWITEMGFTARAQAALFEIEKADDWGLEAKAFALPSAGALPANDEAQAQAEIALDLAILKYARFARGGRYDPAAISDLLDQTPPLRDPKTVIAEIGMTSAPDAYLRSLHPSHEQFVRLRQALLKARDAEKEGAKASATGIKRIVMNMERWRYMPESLSPIYVWLNTPEFMLYVVKDGETIFRDKTLVGTIGYPTPIFSADMKTVVFNPDWVAPPSVLQDKLLPALRRKYFNILKANKLRVSYQGKPVDPTKVDWNRVNIHSYTFSQKSGPKNVLGKAKFLYPNKHIVYMHDTLSYRQKVFKEERRDIGYGCVRMQKPRQFAEVLLAEDQKLEASKVKELWDKGVNRAVSVEQKLPVHTTYFTAVVDDEGKISTFGDLYGIDRKMAVVMFGTADGFPVPPPEPKRSSSGAVASSAPARNTGGGTGISSSLGFLGD</sequence>
<dbReference type="GO" id="GO:0004180">
    <property type="term" value="F:carboxypeptidase activity"/>
    <property type="evidence" value="ECO:0007669"/>
    <property type="project" value="UniProtKB-ARBA"/>
</dbReference>
<feature type="region of interest" description="Disordered" evidence="7">
    <location>
        <begin position="32"/>
        <end position="87"/>
    </location>
</feature>
<dbReference type="CDD" id="cd16913">
    <property type="entry name" value="YkuD_like"/>
    <property type="match status" value="1"/>
</dbReference>
<dbReference type="InterPro" id="IPR038063">
    <property type="entry name" value="Transpep_catalytic_dom"/>
</dbReference>
<gene>
    <name evidence="11" type="ORF">AUC69_15025</name>
</gene>
<dbReference type="PANTHER" id="PTHR41533">
    <property type="entry name" value="L,D-TRANSPEPTIDASE HI_1667-RELATED"/>
    <property type="match status" value="1"/>
</dbReference>
<evidence type="ECO:0000256" key="6">
    <source>
        <dbReference type="ARBA" id="ARBA00023316"/>
    </source>
</evidence>
<proteinExistence type="inferred from homology"/>